<feature type="transmembrane region" description="Helical" evidence="1">
    <location>
        <begin position="107"/>
        <end position="124"/>
    </location>
</feature>
<accession>A0ABQ3X002</accession>
<protein>
    <submittedName>
        <fullName evidence="2">Uncharacterized protein</fullName>
    </submittedName>
</protein>
<feature type="transmembrane region" description="Helical" evidence="1">
    <location>
        <begin position="68"/>
        <end position="87"/>
    </location>
</feature>
<evidence type="ECO:0000313" key="3">
    <source>
        <dbReference type="Proteomes" id="UP000612282"/>
    </source>
</evidence>
<name>A0ABQ3X002_9ACTN</name>
<feature type="transmembrane region" description="Helical" evidence="1">
    <location>
        <begin position="36"/>
        <end position="56"/>
    </location>
</feature>
<evidence type="ECO:0000256" key="1">
    <source>
        <dbReference type="SAM" id="Phobius"/>
    </source>
</evidence>
<comment type="caution">
    <text evidence="2">The sequence shown here is derived from an EMBL/GenBank/DDBJ whole genome shotgun (WGS) entry which is preliminary data.</text>
</comment>
<keyword evidence="1" id="KW-0472">Membrane</keyword>
<keyword evidence="3" id="KW-1185">Reference proteome</keyword>
<reference evidence="2 3" key="1">
    <citation type="submission" date="2021-01" db="EMBL/GenBank/DDBJ databases">
        <title>Whole genome shotgun sequence of Actinoplanes couchii NBRC 106145.</title>
        <authorList>
            <person name="Komaki H."/>
            <person name="Tamura T."/>
        </authorList>
    </citation>
    <scope>NUCLEOTIDE SEQUENCE [LARGE SCALE GENOMIC DNA]</scope>
    <source>
        <strain evidence="2 3">NBRC 106145</strain>
    </source>
</reference>
<dbReference type="EMBL" id="BOMG01000006">
    <property type="protein sequence ID" value="GID51862.1"/>
    <property type="molecule type" value="Genomic_DNA"/>
</dbReference>
<organism evidence="2 3">
    <name type="scientific">Actinoplanes couchii</name>
    <dbReference type="NCBI Taxonomy" id="403638"/>
    <lineage>
        <taxon>Bacteria</taxon>
        <taxon>Bacillati</taxon>
        <taxon>Actinomycetota</taxon>
        <taxon>Actinomycetes</taxon>
        <taxon>Micromonosporales</taxon>
        <taxon>Micromonosporaceae</taxon>
        <taxon>Actinoplanes</taxon>
    </lineage>
</organism>
<keyword evidence="1" id="KW-0812">Transmembrane</keyword>
<dbReference type="Proteomes" id="UP000612282">
    <property type="component" value="Unassembled WGS sequence"/>
</dbReference>
<evidence type="ECO:0000313" key="2">
    <source>
        <dbReference type="EMBL" id="GID51862.1"/>
    </source>
</evidence>
<gene>
    <name evidence="2" type="ORF">Aco03nite_002660</name>
</gene>
<sequence length="237" mass="25923">MGRYRLAVFGLAVLLGVGLGILRTTASDQNWELFSLGGLVVQLGALVLALFLIYGFRPATLITRPETPAFVSHPPAGLVMLLAAVALQNGTNLVSYARDVNRGGFDLVMLILSVTLLVLLGGLLSRKTEVRLRPDGIEDQQALGTLFVPWETFTGVPYPAFPVGRTRIALTYGRPELLRSIGWRPSRTKLSAVGIHARFLSYAIHEYAHRPDLRPAIGTEAELARLTEAWQVHSNSR</sequence>
<proteinExistence type="predicted"/>
<keyword evidence="1" id="KW-1133">Transmembrane helix</keyword>